<accession>A0A1V3WEX1</accession>
<reference evidence="1 2" key="1">
    <citation type="submission" date="2017-02" db="EMBL/GenBank/DDBJ databases">
        <title>Complete genome sequences of Mycobacterium kansasii strains isolated from rhesus macaques.</title>
        <authorList>
            <person name="Panda A."/>
            <person name="Nagaraj S."/>
            <person name="Zhao X."/>
            <person name="Tettelin H."/>
            <person name="Detolla L.J."/>
        </authorList>
    </citation>
    <scope>NUCLEOTIDE SEQUENCE [LARGE SCALE GENOMIC DNA]</scope>
    <source>
        <strain evidence="1 2">11-3469</strain>
    </source>
</reference>
<evidence type="ECO:0000313" key="2">
    <source>
        <dbReference type="Proteomes" id="UP000188532"/>
    </source>
</evidence>
<gene>
    <name evidence="1" type="ORF">BZL29_7744</name>
</gene>
<name>A0A1V3WEX1_MYCKA</name>
<protein>
    <recommendedName>
        <fullName evidence="3">Transglutaminase-like domain-containing protein</fullName>
    </recommendedName>
</protein>
<evidence type="ECO:0008006" key="3">
    <source>
        <dbReference type="Google" id="ProtNLM"/>
    </source>
</evidence>
<comment type="caution">
    <text evidence="1">The sequence shown here is derived from an EMBL/GenBank/DDBJ whole genome shotgun (WGS) entry which is preliminary data.</text>
</comment>
<dbReference type="AlphaFoldDB" id="A0A1V3WEX1"/>
<sequence>MAVSGGCGDATMDEDGWVQALSRLTPVPAQYARPTVSRDEAARFLRCSVETLEALAGNGLPCEPGFDQFDLINLALRARPGGSIPEISLGLLLRFITQDASAWVSPMQWKFTFTGICGSGSPSGGSRSGEPTHGPGQGWVLWPPSEASDMALTPSGEGPIVAAGRQMSFSCKVLTDGLPGRIVSAEIRAIVDEILDAGYVFTRMPNVVQRDAAWMREHRIFDCVSISAELERRFIDRGVQCRTRYGWLAALAASGHAWIEVLDEDGQWKAIDLALRALAAILYPDHRAFQEFCLGSRLNRLLPTECPIDRPLVSHVCDVAVDERDYAVAVQQVGR</sequence>
<dbReference type="EMBL" id="MVBN01000011">
    <property type="protein sequence ID" value="OOK65402.1"/>
    <property type="molecule type" value="Genomic_DNA"/>
</dbReference>
<evidence type="ECO:0000313" key="1">
    <source>
        <dbReference type="EMBL" id="OOK65402.1"/>
    </source>
</evidence>
<dbReference type="Proteomes" id="UP000188532">
    <property type="component" value="Unassembled WGS sequence"/>
</dbReference>
<proteinExistence type="predicted"/>
<organism evidence="1 2">
    <name type="scientific">Mycobacterium kansasii</name>
    <dbReference type="NCBI Taxonomy" id="1768"/>
    <lineage>
        <taxon>Bacteria</taxon>
        <taxon>Bacillati</taxon>
        <taxon>Actinomycetota</taxon>
        <taxon>Actinomycetes</taxon>
        <taxon>Mycobacteriales</taxon>
        <taxon>Mycobacteriaceae</taxon>
        <taxon>Mycobacterium</taxon>
    </lineage>
</organism>